<dbReference type="AlphaFoldDB" id="A0A917RKF6"/>
<comment type="similarity">
    <text evidence="1 4">Belongs to the polyphosphate kinase 2 (PPK2) family. Class I subfamily.</text>
</comment>
<gene>
    <name evidence="7" type="ORF">GCM10007964_63530</name>
</gene>
<keyword evidence="3 4" id="KW-0418">Kinase</keyword>
<evidence type="ECO:0000256" key="4">
    <source>
        <dbReference type="RuleBase" id="RU369062"/>
    </source>
</evidence>
<name>A0A917RKF6_9ACTN</name>
<evidence type="ECO:0000256" key="3">
    <source>
        <dbReference type="ARBA" id="ARBA00022777"/>
    </source>
</evidence>
<evidence type="ECO:0000313" key="7">
    <source>
        <dbReference type="EMBL" id="GGL12763.1"/>
    </source>
</evidence>
<dbReference type="PANTHER" id="PTHR34383:SF1">
    <property type="entry name" value="ADP-POLYPHOSPHATE PHOSPHOTRANSFERASE"/>
    <property type="match status" value="1"/>
</dbReference>
<feature type="domain" description="Polyphosphate kinase-2-related" evidence="6">
    <location>
        <begin position="59"/>
        <end position="285"/>
    </location>
</feature>
<evidence type="ECO:0000313" key="8">
    <source>
        <dbReference type="Proteomes" id="UP000645217"/>
    </source>
</evidence>
<comment type="subunit">
    <text evidence="4">Homotetramer.</text>
</comment>
<dbReference type="EC" id="2.7.4.-" evidence="4"/>
<keyword evidence="8" id="KW-1185">Reference proteome</keyword>
<dbReference type="InterPro" id="IPR022488">
    <property type="entry name" value="PPK2-related"/>
</dbReference>
<evidence type="ECO:0000259" key="6">
    <source>
        <dbReference type="Pfam" id="PF03976"/>
    </source>
</evidence>
<dbReference type="EMBL" id="BMNT01000044">
    <property type="protein sequence ID" value="GGL12763.1"/>
    <property type="molecule type" value="Genomic_DNA"/>
</dbReference>
<dbReference type="Proteomes" id="UP000645217">
    <property type="component" value="Unassembled WGS sequence"/>
</dbReference>
<reference evidence="7" key="2">
    <citation type="submission" date="2020-09" db="EMBL/GenBank/DDBJ databases">
        <authorList>
            <person name="Sun Q."/>
            <person name="Ohkuma M."/>
        </authorList>
    </citation>
    <scope>NUCLEOTIDE SEQUENCE</scope>
    <source>
        <strain evidence="7">JCM 13064</strain>
    </source>
</reference>
<sequence length="327" mass="37923">MDPASSDTVYPLTFDTDELLSRTPGLRVEDGDDDDPVLVYPDGRRVDTWREHYPYGERMSRAEYDQTKRLLQIELLKLQYWIKDTGGRLVILFEGRDAAGKGGTIKRFMEHLNPRGASVVALEKPSERERTQWYFQRYIAHLPAAGEIALFDRSWYNRAGVERVMGFCTPEDYQEFMLQTPLLERMLVREGIHLVKLWFSVSRREQRTRFVIRQVDPVRQWKLSPMDLASLDKWNEYTKAKEDMFLNTDTEDAPWTVIKSNDKKRGRVEAMRHVLSLFEYTNKDHEVVGAPDPLIVRSAADIVEEDNSDRETPFHLPPPGDGPATTG</sequence>
<comment type="caution">
    <text evidence="7">The sequence shown here is derived from an EMBL/GenBank/DDBJ whole genome shotgun (WGS) entry which is preliminary data.</text>
</comment>
<organism evidence="7 8">
    <name type="scientific">Sphaerisporangium melleum</name>
    <dbReference type="NCBI Taxonomy" id="321316"/>
    <lineage>
        <taxon>Bacteria</taxon>
        <taxon>Bacillati</taxon>
        <taxon>Actinomycetota</taxon>
        <taxon>Actinomycetes</taxon>
        <taxon>Streptosporangiales</taxon>
        <taxon>Streptosporangiaceae</taxon>
        <taxon>Sphaerisporangium</taxon>
    </lineage>
</organism>
<reference evidence="7" key="1">
    <citation type="journal article" date="2014" name="Int. J. Syst. Evol. Microbiol.">
        <title>Complete genome sequence of Corynebacterium casei LMG S-19264T (=DSM 44701T), isolated from a smear-ripened cheese.</title>
        <authorList>
            <consortium name="US DOE Joint Genome Institute (JGI-PGF)"/>
            <person name="Walter F."/>
            <person name="Albersmeier A."/>
            <person name="Kalinowski J."/>
            <person name="Ruckert C."/>
        </authorList>
    </citation>
    <scope>NUCLEOTIDE SEQUENCE</scope>
    <source>
        <strain evidence="7">JCM 13064</strain>
    </source>
</reference>
<dbReference type="NCBIfam" id="TIGR03707">
    <property type="entry name" value="PPK2_P_aer"/>
    <property type="match status" value="1"/>
</dbReference>
<dbReference type="InterPro" id="IPR022486">
    <property type="entry name" value="PPK2_PA0141"/>
</dbReference>
<dbReference type="Gene3D" id="3.40.50.300">
    <property type="entry name" value="P-loop containing nucleotide triphosphate hydrolases"/>
    <property type="match status" value="1"/>
</dbReference>
<protein>
    <recommendedName>
        <fullName evidence="4">ADP/GDP-polyphosphate phosphotransferase</fullName>
        <ecNumber evidence="4">2.7.4.-</ecNumber>
    </recommendedName>
    <alternativeName>
        <fullName evidence="4">Polyphosphate kinase PPK2</fullName>
    </alternativeName>
</protein>
<evidence type="ECO:0000256" key="2">
    <source>
        <dbReference type="ARBA" id="ARBA00022679"/>
    </source>
</evidence>
<accession>A0A917RKF6</accession>
<keyword evidence="2 4" id="KW-0808">Transferase</keyword>
<evidence type="ECO:0000256" key="1">
    <source>
        <dbReference type="ARBA" id="ARBA00009924"/>
    </source>
</evidence>
<dbReference type="Pfam" id="PF03976">
    <property type="entry name" value="PPK2"/>
    <property type="match status" value="1"/>
</dbReference>
<feature type="region of interest" description="Disordered" evidence="5">
    <location>
        <begin position="305"/>
        <end position="327"/>
    </location>
</feature>
<dbReference type="PANTHER" id="PTHR34383">
    <property type="entry name" value="POLYPHOSPHATE:AMP PHOSPHOTRANSFERASE-RELATED"/>
    <property type="match status" value="1"/>
</dbReference>
<proteinExistence type="inferred from homology"/>
<dbReference type="GO" id="GO:0006793">
    <property type="term" value="P:phosphorus metabolic process"/>
    <property type="evidence" value="ECO:0007669"/>
    <property type="project" value="InterPro"/>
</dbReference>
<evidence type="ECO:0000256" key="5">
    <source>
        <dbReference type="SAM" id="MobiDB-lite"/>
    </source>
</evidence>
<dbReference type="InterPro" id="IPR027417">
    <property type="entry name" value="P-loop_NTPase"/>
</dbReference>
<dbReference type="SUPFAM" id="SSF52540">
    <property type="entry name" value="P-loop containing nucleoside triphosphate hydrolases"/>
    <property type="match status" value="1"/>
</dbReference>
<dbReference type="RefSeq" id="WP_189166750.1">
    <property type="nucleotide sequence ID" value="NZ_BMNT01000044.1"/>
</dbReference>
<comment type="function">
    <text evidence="4">Uses inorganic polyphosphate (polyP) as a donor to convert GDP to GTP or ADP to ATP.</text>
</comment>
<dbReference type="GO" id="GO:0008976">
    <property type="term" value="F:polyphosphate kinase activity"/>
    <property type="evidence" value="ECO:0007669"/>
    <property type="project" value="UniProtKB-UniRule"/>
</dbReference>